<evidence type="ECO:0000313" key="3">
    <source>
        <dbReference type="Proteomes" id="UP000428333"/>
    </source>
</evidence>
<feature type="non-terminal residue" evidence="2">
    <location>
        <position position="1"/>
    </location>
</feature>
<dbReference type="OrthoDB" id="1614215at2759"/>
<sequence length="293" mass="33144">MASVDKTMFCFCHWGGVNEIGSDGSVTYEGGTTEQFLVKSGITFDEFKNLVFDRLGIEPLHKLLHFTVKFSQKQLIRLKDQEGVDHLIQFNDDFAHVYVTNDEKALTAKPVMDRTMLVVEHTAPVVELLAPVVECIAPVVERIAPVVTRKRRKVVEVEPNETQSEEEEHASENHSASASVTTSCNDAALLAPTAWDEAIVGEGQAFENPDAFRQAVFKYANAKKFPYKYTSNTSKYMLLYNWVIASGPEHWCNALFKKPRWDWLNSNLAESFSAWSEEESMLQVPKMMEAHCK</sequence>
<dbReference type="EMBL" id="QEFC01000901">
    <property type="protein sequence ID" value="KAE9462341.1"/>
    <property type="molecule type" value="Genomic_DNA"/>
</dbReference>
<evidence type="ECO:0000256" key="1">
    <source>
        <dbReference type="SAM" id="MobiDB-lite"/>
    </source>
</evidence>
<dbReference type="Proteomes" id="UP000428333">
    <property type="component" value="Linkage Group LG04"/>
</dbReference>
<dbReference type="AlphaFoldDB" id="A0A6A4M145"/>
<reference evidence="2 3" key="1">
    <citation type="journal article" date="2019" name="Genome Biol. Evol.">
        <title>The Rhododendron genome and chromosomal organization provide insight into shared whole-genome duplications across the heath family (Ericaceae).</title>
        <authorList>
            <person name="Soza V.L."/>
            <person name="Lindsley D."/>
            <person name="Waalkes A."/>
            <person name="Ramage E."/>
            <person name="Patwardhan R.P."/>
            <person name="Burton J.N."/>
            <person name="Adey A."/>
            <person name="Kumar A."/>
            <person name="Qiu R."/>
            <person name="Shendure J."/>
            <person name="Hall B."/>
        </authorList>
    </citation>
    <scope>NUCLEOTIDE SEQUENCE [LARGE SCALE GENOMIC DNA]</scope>
    <source>
        <strain evidence="2">RSF 1966-606</strain>
    </source>
</reference>
<proteinExistence type="predicted"/>
<organism evidence="2 3">
    <name type="scientific">Rhododendron williamsianum</name>
    <dbReference type="NCBI Taxonomy" id="262921"/>
    <lineage>
        <taxon>Eukaryota</taxon>
        <taxon>Viridiplantae</taxon>
        <taxon>Streptophyta</taxon>
        <taxon>Embryophyta</taxon>
        <taxon>Tracheophyta</taxon>
        <taxon>Spermatophyta</taxon>
        <taxon>Magnoliopsida</taxon>
        <taxon>eudicotyledons</taxon>
        <taxon>Gunneridae</taxon>
        <taxon>Pentapetalae</taxon>
        <taxon>asterids</taxon>
        <taxon>Ericales</taxon>
        <taxon>Ericaceae</taxon>
        <taxon>Ericoideae</taxon>
        <taxon>Rhodoreae</taxon>
        <taxon>Rhododendron</taxon>
    </lineage>
</organism>
<gene>
    <name evidence="2" type="ORF">C3L33_05760</name>
</gene>
<comment type="caution">
    <text evidence="2">The sequence shown here is derived from an EMBL/GenBank/DDBJ whole genome shotgun (WGS) entry which is preliminary data.</text>
</comment>
<feature type="non-terminal residue" evidence="2">
    <location>
        <position position="293"/>
    </location>
</feature>
<keyword evidence="3" id="KW-1185">Reference proteome</keyword>
<feature type="region of interest" description="Disordered" evidence="1">
    <location>
        <begin position="154"/>
        <end position="178"/>
    </location>
</feature>
<evidence type="ECO:0008006" key="4">
    <source>
        <dbReference type="Google" id="ProtNLM"/>
    </source>
</evidence>
<protein>
    <recommendedName>
        <fullName evidence="4">Transposase MuDR plant domain-containing protein</fullName>
    </recommendedName>
</protein>
<evidence type="ECO:0000313" key="2">
    <source>
        <dbReference type="EMBL" id="KAE9462341.1"/>
    </source>
</evidence>
<name>A0A6A4M145_9ERIC</name>
<accession>A0A6A4M145</accession>